<name>A0A2T3NIV1_9GAMM</name>
<dbReference type="AlphaFoldDB" id="A0A2T3NIV1"/>
<dbReference type="GO" id="GO:0003700">
    <property type="term" value="F:DNA-binding transcription factor activity"/>
    <property type="evidence" value="ECO:0007669"/>
    <property type="project" value="InterPro"/>
</dbReference>
<dbReference type="Proteomes" id="UP000241346">
    <property type="component" value="Unassembled WGS sequence"/>
</dbReference>
<evidence type="ECO:0000313" key="3">
    <source>
        <dbReference type="Proteomes" id="UP000241346"/>
    </source>
</evidence>
<dbReference type="NCBIfam" id="TIGR02999">
    <property type="entry name" value="Sig-70_X6"/>
    <property type="match status" value="1"/>
</dbReference>
<accession>A0A2T3NIV1</accession>
<evidence type="ECO:0000259" key="1">
    <source>
        <dbReference type="Pfam" id="PF07638"/>
    </source>
</evidence>
<dbReference type="InterPro" id="IPR053812">
    <property type="entry name" value="HTH_Sigma70_ECF-like"/>
</dbReference>
<dbReference type="InterPro" id="IPR014284">
    <property type="entry name" value="RNA_pol_sigma-70_dom"/>
</dbReference>
<sequence>MSSGSSEITQIIKQWQAGDKQAESKLYQFAYLQLRNIAKQERDRSAAKYGLENQVLVDSVNSTTALVHDAYLKLSNTDMESVENKRDFYLMAAKVMRQILIDNARSLQAQKRQHITMIPNSQDDKFEQLMIMDKALEHFSVRYPRQSNALKLKYLMGMRTKEISHLLECSASLIEKDLKFSRCWLQSRMA</sequence>
<evidence type="ECO:0000313" key="2">
    <source>
        <dbReference type="EMBL" id="PSW15447.1"/>
    </source>
</evidence>
<dbReference type="Pfam" id="PF07638">
    <property type="entry name" value="Sigma70_ECF"/>
    <property type="match status" value="1"/>
</dbReference>
<dbReference type="InterPro" id="IPR011517">
    <property type="entry name" value="RNA_pol_sigma70_ECF-like"/>
</dbReference>
<protein>
    <submittedName>
        <fullName evidence="2">RNA polymerase subunit sigma</fullName>
    </submittedName>
</protein>
<reference evidence="2 3" key="1">
    <citation type="submission" date="2018-03" db="EMBL/GenBank/DDBJ databases">
        <title>Whole genome sequencing of Histamine producing bacteria.</title>
        <authorList>
            <person name="Butler K."/>
        </authorList>
    </citation>
    <scope>NUCLEOTIDE SEQUENCE [LARGE SCALE GENOMIC DNA]</scope>
    <source>
        <strain evidence="2 3">DSM 19138</strain>
    </source>
</reference>
<dbReference type="RefSeq" id="WP_107296069.1">
    <property type="nucleotide sequence ID" value="NZ_PYMB01000001.1"/>
</dbReference>
<dbReference type="SUPFAM" id="SSF88659">
    <property type="entry name" value="Sigma3 and sigma4 domains of RNA polymerase sigma factors"/>
    <property type="match status" value="1"/>
</dbReference>
<comment type="caution">
    <text evidence="2">The sequence shown here is derived from an EMBL/GenBank/DDBJ whole genome shotgun (WGS) entry which is preliminary data.</text>
</comment>
<dbReference type="NCBIfam" id="TIGR02937">
    <property type="entry name" value="sigma70-ECF"/>
    <property type="match status" value="1"/>
</dbReference>
<dbReference type="OrthoDB" id="128473at2"/>
<organism evidence="2 3">
    <name type="scientific">Photobacterium rosenbergii</name>
    <dbReference type="NCBI Taxonomy" id="294936"/>
    <lineage>
        <taxon>Bacteria</taxon>
        <taxon>Pseudomonadati</taxon>
        <taxon>Pseudomonadota</taxon>
        <taxon>Gammaproteobacteria</taxon>
        <taxon>Vibrionales</taxon>
        <taxon>Vibrionaceae</taxon>
        <taxon>Photobacterium</taxon>
    </lineage>
</organism>
<dbReference type="GO" id="GO:0006352">
    <property type="term" value="P:DNA-templated transcription initiation"/>
    <property type="evidence" value="ECO:0007669"/>
    <property type="project" value="InterPro"/>
</dbReference>
<gene>
    <name evidence="2" type="ORF">C9J01_00030</name>
</gene>
<proteinExistence type="predicted"/>
<dbReference type="InterPro" id="IPR013324">
    <property type="entry name" value="RNA_pol_sigma_r3/r4-like"/>
</dbReference>
<dbReference type="EMBL" id="PYMB01000001">
    <property type="protein sequence ID" value="PSW15447.1"/>
    <property type="molecule type" value="Genomic_DNA"/>
</dbReference>
<feature type="domain" description="RNA polymerase sigma-70 ECF-like HTH" evidence="1">
    <location>
        <begin position="6"/>
        <end position="189"/>
    </location>
</feature>